<accession>A0A1M6PCP0</accession>
<evidence type="ECO:0000313" key="1">
    <source>
        <dbReference type="EMBL" id="SHK05708.1"/>
    </source>
</evidence>
<dbReference type="RefSeq" id="WP_073174002.1">
    <property type="nucleotide sequence ID" value="NZ_FQZE01000057.1"/>
</dbReference>
<dbReference type="AlphaFoldDB" id="A0A1M6PCP0"/>
<keyword evidence="2" id="KW-1185">Reference proteome</keyword>
<proteinExistence type="predicted"/>
<evidence type="ECO:0000313" key="2">
    <source>
        <dbReference type="Proteomes" id="UP000184050"/>
    </source>
</evidence>
<organism evidence="1 2">
    <name type="scientific">Tangfeifania diversioriginum</name>
    <dbReference type="NCBI Taxonomy" id="1168035"/>
    <lineage>
        <taxon>Bacteria</taxon>
        <taxon>Pseudomonadati</taxon>
        <taxon>Bacteroidota</taxon>
        <taxon>Bacteroidia</taxon>
        <taxon>Marinilabiliales</taxon>
        <taxon>Prolixibacteraceae</taxon>
        <taxon>Tangfeifania</taxon>
    </lineage>
</organism>
<dbReference type="STRING" id="1168035.SAMN05444280_1575"/>
<protein>
    <recommendedName>
        <fullName evidence="3">NVEALA protein</fullName>
    </recommendedName>
</protein>
<evidence type="ECO:0008006" key="3">
    <source>
        <dbReference type="Google" id="ProtNLM"/>
    </source>
</evidence>
<gene>
    <name evidence="1" type="ORF">SAMN05444280_1575</name>
</gene>
<name>A0A1M6PCP0_9BACT</name>
<dbReference type="Proteomes" id="UP000184050">
    <property type="component" value="Unassembled WGS sequence"/>
</dbReference>
<dbReference type="EMBL" id="FQZE01000057">
    <property type="protein sequence ID" value="SHK05708.1"/>
    <property type="molecule type" value="Genomic_DNA"/>
</dbReference>
<sequence>MNKKVKTITTWLAAAIFLLALAINIKVTLDDPFVMLSDEAIAQTASTTTTTTGTMANACCPIWDVTIETGGGNPWPKVTCTTGGEYKCNDCDCPDSTSN</sequence>
<reference evidence="1 2" key="1">
    <citation type="submission" date="2016-11" db="EMBL/GenBank/DDBJ databases">
        <authorList>
            <person name="Jaros S."/>
            <person name="Januszkiewicz K."/>
            <person name="Wedrychowicz H."/>
        </authorList>
    </citation>
    <scope>NUCLEOTIDE SEQUENCE [LARGE SCALE GENOMIC DNA]</scope>
    <source>
        <strain evidence="1 2">DSM 27063</strain>
    </source>
</reference>